<dbReference type="EnsemblMetazoa" id="SSS_5237s_mrna">
    <property type="protein sequence ID" value="KAF7496473.1"/>
    <property type="gene ID" value="SSS_5237"/>
</dbReference>
<evidence type="ECO:0000256" key="1">
    <source>
        <dbReference type="SAM" id="Phobius"/>
    </source>
</evidence>
<keyword evidence="1" id="KW-1133">Transmembrane helix</keyword>
<sequence>MSELVIKYQILFENIQKYLIRLALFIDFIPIAGPIYNASFALNLLWSIWSMSDVNDPDDLDPVPRSKSRRIREKGLTAIVTSLIDVFVICLAVAVIAFVCDGLNRIQTFSIVRNILMLVIILNLLALTIGSKIIANQLIIHLTRQLEDVNHVGKSMVKSVTIATSAIERIAETTETTTNYVMLRLREIGNRILFLFWTVFSVPHKIALQIIGQLRSIINLFVEIFEILKKNSNLTFRFLSPRYWQNKIKIF</sequence>
<proteinExistence type="predicted"/>
<reference evidence="3" key="3">
    <citation type="submission" date="2022-06" db="UniProtKB">
        <authorList>
            <consortium name="EnsemblMetazoa"/>
        </authorList>
    </citation>
    <scope>IDENTIFICATION</scope>
</reference>
<dbReference type="OrthoDB" id="6514912at2759"/>
<keyword evidence="1" id="KW-0812">Transmembrane</keyword>
<gene>
    <name evidence="2" type="ORF">SSS_5237</name>
</gene>
<reference evidence="2" key="2">
    <citation type="submission" date="2020-01" db="EMBL/GenBank/DDBJ databases">
        <authorList>
            <person name="Korhonen P.K.K."/>
            <person name="Guangxu M.G."/>
            <person name="Wang T.W."/>
            <person name="Stroehlein A.J.S."/>
            <person name="Young N.D."/>
            <person name="Ang C.-S.A."/>
            <person name="Fernando D.W.F."/>
            <person name="Lu H.L."/>
            <person name="Taylor S.T."/>
            <person name="Ehtesham M.E.M."/>
            <person name="Najaraj S.H.N."/>
            <person name="Harsha G.H.G."/>
            <person name="Madugundu A.M."/>
            <person name="Renuse S.R."/>
            <person name="Holt D.H."/>
            <person name="Pandey A.P."/>
            <person name="Papenfuss A.P."/>
            <person name="Gasser R.B.G."/>
            <person name="Fischer K.F."/>
        </authorList>
    </citation>
    <scope>NUCLEOTIDE SEQUENCE</scope>
    <source>
        <strain evidence="2">SSS_KF_BRIS2020</strain>
    </source>
</reference>
<feature type="transmembrane region" description="Helical" evidence="1">
    <location>
        <begin position="75"/>
        <end position="99"/>
    </location>
</feature>
<evidence type="ECO:0000313" key="2">
    <source>
        <dbReference type="EMBL" id="KAF7496473.1"/>
    </source>
</evidence>
<reference evidence="4" key="1">
    <citation type="journal article" date="2020" name="PLoS Negl. Trop. Dis.">
        <title>High-quality nuclear genome for Sarcoptes scabiei-A critical resource for a neglected parasite.</title>
        <authorList>
            <person name="Korhonen P.K."/>
            <person name="Gasser R.B."/>
            <person name="Ma G."/>
            <person name="Wang T."/>
            <person name="Stroehlein A.J."/>
            <person name="Young N.D."/>
            <person name="Ang C.S."/>
            <person name="Fernando D.D."/>
            <person name="Lu H.C."/>
            <person name="Taylor S."/>
            <person name="Reynolds S.L."/>
            <person name="Mofiz E."/>
            <person name="Najaraj S.H."/>
            <person name="Gowda H."/>
            <person name="Madugundu A."/>
            <person name="Renuse S."/>
            <person name="Holt D."/>
            <person name="Pandey A."/>
            <person name="Papenfuss A.T."/>
            <person name="Fischer K."/>
        </authorList>
    </citation>
    <scope>NUCLEOTIDE SEQUENCE [LARGE SCALE GENOMIC DNA]</scope>
</reference>
<keyword evidence="1" id="KW-0472">Membrane</keyword>
<evidence type="ECO:0000313" key="4">
    <source>
        <dbReference type="Proteomes" id="UP000070412"/>
    </source>
</evidence>
<accession>A0A834RH54</accession>
<dbReference type="Proteomes" id="UP000070412">
    <property type="component" value="Unassembled WGS sequence"/>
</dbReference>
<evidence type="ECO:0000313" key="3">
    <source>
        <dbReference type="EnsemblMetazoa" id="KAF7496473.1"/>
    </source>
</evidence>
<keyword evidence="4" id="KW-1185">Reference proteome</keyword>
<protein>
    <submittedName>
        <fullName evidence="2 3">Uncharacterized protein</fullName>
    </submittedName>
</protein>
<feature type="transmembrane region" description="Helical" evidence="1">
    <location>
        <begin position="20"/>
        <end position="46"/>
    </location>
</feature>
<name>A0A834RH54_SARSC</name>
<feature type="transmembrane region" description="Helical" evidence="1">
    <location>
        <begin position="111"/>
        <end position="135"/>
    </location>
</feature>
<dbReference type="AlphaFoldDB" id="A0A834RH54"/>
<organism evidence="2">
    <name type="scientific">Sarcoptes scabiei</name>
    <name type="common">Itch mite</name>
    <name type="synonym">Acarus scabiei</name>
    <dbReference type="NCBI Taxonomy" id="52283"/>
    <lineage>
        <taxon>Eukaryota</taxon>
        <taxon>Metazoa</taxon>
        <taxon>Ecdysozoa</taxon>
        <taxon>Arthropoda</taxon>
        <taxon>Chelicerata</taxon>
        <taxon>Arachnida</taxon>
        <taxon>Acari</taxon>
        <taxon>Acariformes</taxon>
        <taxon>Sarcoptiformes</taxon>
        <taxon>Astigmata</taxon>
        <taxon>Psoroptidia</taxon>
        <taxon>Sarcoptoidea</taxon>
        <taxon>Sarcoptidae</taxon>
        <taxon>Sarcoptinae</taxon>
        <taxon>Sarcoptes</taxon>
    </lineage>
</organism>
<dbReference type="EMBL" id="WVUK01000006">
    <property type="protein sequence ID" value="KAF7496473.1"/>
    <property type="molecule type" value="Genomic_DNA"/>
</dbReference>